<sequence length="883" mass="94459">MAISINSSGNSGVASVPAYRAPPSIFPAAAHGISITATSATSATSSPADRETAASKPNTPAASAAADAATAATATTATATATATSATNGAAPRTFIPLGLGGAGSGSDFSKLKVSSLNILAARTQAILDELEQTDAAMTERKRSSHSSPAIQPALAVSASLKLAAATSAASSPNLASNKPAGAANSSNPTVPAAHSRRVDALAASSGSGTPLSSAGSSENICDDDSSSDDEGPLEPEEEAKILRKRWLIVQEIVQTERTYVQTLKLITEVFLDGLVKANKEKNIVPVPVIISIFSNVSDLLTLNSQLLAELETRVTEDQQSPPRIGDVFLRFAPFLKMYTSYIRNFDGAISAVDEWTKKSTAFANLVKQCEANPACRNLMLKACLLEPVQRIPRYKLLLGDYLKKTRKGDPDRADSKVAVKVIASVALHVNESIRQQQNFHKLVEIQSSLVGQPLNLVVLGRVLIREGKLRKMCRKGLKPRVLFLFNDLLLHVSPQPSTGAPLYALHLALPLNKMKVRSIENEAQEHAFQILSQKKSFTLQAKSAEEKAAWVKDITTAMEALEERTRNPGGTNSGLIPIPNASTPDNGGREGQSADKGGSLMGIGLQDVVGATEAPVWVPDSGATMCMECAAEFNIVRRRHHCRNCGRVFCSTCTSYSVMLSYRDNKPSRVCRECYVKISPQAGGTARAVSPNPDTPDFAPDTSLAPFGLGTGAMASPQDPDEEDGIASPHALRRQKTRKVVANSSLIEPAAGLTQPSNSTLAGFLTKQGAIRKNWKRRWFVLRNLCLYYYKAPEDVVALGMIPLPSYKVAVTESADGIDRDFTFKIHHNGMRTFFFQAETKEDVERWMTALEMASLGIDSATGQQSALPLLESAIDDDDADD</sequence>
<dbReference type="InterPro" id="IPR011993">
    <property type="entry name" value="PH-like_dom_sf"/>
</dbReference>
<feature type="compositionally biased region" description="Acidic residues" evidence="9">
    <location>
        <begin position="221"/>
        <end position="236"/>
    </location>
</feature>
<dbReference type="InterPro" id="IPR035899">
    <property type="entry name" value="DBL_dom_sf"/>
</dbReference>
<dbReference type="InterPro" id="IPR000219">
    <property type="entry name" value="DH_dom"/>
</dbReference>
<keyword evidence="14" id="KW-1185">Reference proteome</keyword>
<feature type="domain" description="PH" evidence="10">
    <location>
        <begin position="463"/>
        <end position="560"/>
    </location>
</feature>
<evidence type="ECO:0000259" key="10">
    <source>
        <dbReference type="PROSITE" id="PS50003"/>
    </source>
</evidence>
<protein>
    <submittedName>
        <fullName evidence="13">Uncharacterized protein</fullName>
    </submittedName>
</protein>
<evidence type="ECO:0000256" key="1">
    <source>
        <dbReference type="ARBA" id="ARBA00004245"/>
    </source>
</evidence>
<evidence type="ECO:0000256" key="7">
    <source>
        <dbReference type="ARBA" id="ARBA00023212"/>
    </source>
</evidence>
<dbReference type="SUPFAM" id="SSF50729">
    <property type="entry name" value="PH domain-like"/>
    <property type="match status" value="2"/>
</dbReference>
<dbReference type="SMART" id="SM00064">
    <property type="entry name" value="FYVE"/>
    <property type="match status" value="1"/>
</dbReference>
<reference evidence="14" key="1">
    <citation type="submission" date="2011-02" db="EMBL/GenBank/DDBJ databases">
        <title>The Genome Sequence of Capsaspora owczarzaki ATCC 30864.</title>
        <authorList>
            <person name="Russ C."/>
            <person name="Cuomo C."/>
            <person name="Burger G."/>
            <person name="Gray M.W."/>
            <person name="Holland P.W.H."/>
            <person name="King N."/>
            <person name="Lang F.B.F."/>
            <person name="Roger A.J."/>
            <person name="Ruiz-Trillo I."/>
            <person name="Young S.K."/>
            <person name="Zeng Q."/>
            <person name="Gargeya S."/>
            <person name="Alvarado L."/>
            <person name="Berlin A."/>
            <person name="Chapman S.B."/>
            <person name="Chen Z."/>
            <person name="Freedman E."/>
            <person name="Gellesch M."/>
            <person name="Goldberg J."/>
            <person name="Griggs A."/>
            <person name="Gujja S."/>
            <person name="Heilman E."/>
            <person name="Heiman D."/>
            <person name="Howarth C."/>
            <person name="Mehta T."/>
            <person name="Neiman D."/>
            <person name="Pearson M."/>
            <person name="Roberts A."/>
            <person name="Saif S."/>
            <person name="Shea T."/>
            <person name="Shenoy N."/>
            <person name="Sisk P."/>
            <person name="Stolte C."/>
            <person name="Sykes S."/>
            <person name="White J."/>
            <person name="Yandava C."/>
            <person name="Haas B."/>
            <person name="Nusbaum C."/>
            <person name="Birren B."/>
        </authorList>
    </citation>
    <scope>NUCLEOTIDE SEQUENCE</scope>
    <source>
        <strain evidence="14">ATCC 30864</strain>
    </source>
</reference>
<feature type="compositionally biased region" description="Polar residues" evidence="9">
    <location>
        <begin position="205"/>
        <end position="220"/>
    </location>
</feature>
<feature type="region of interest" description="Disordered" evidence="9">
    <location>
        <begin position="564"/>
        <end position="599"/>
    </location>
</feature>
<dbReference type="InterPro" id="IPR013083">
    <property type="entry name" value="Znf_RING/FYVE/PHD"/>
</dbReference>
<dbReference type="Proteomes" id="UP000008743">
    <property type="component" value="Unassembled WGS sequence"/>
</dbReference>
<keyword evidence="5 8" id="KW-0863">Zinc-finger</keyword>
<dbReference type="InParanoid" id="A0A0D2WM39"/>
<dbReference type="eggNOG" id="KOG4424">
    <property type="taxonomic scope" value="Eukaryota"/>
</dbReference>
<evidence type="ECO:0000259" key="11">
    <source>
        <dbReference type="PROSITE" id="PS50010"/>
    </source>
</evidence>
<dbReference type="PANTHER" id="PTHR12673:SF267">
    <property type="entry name" value="PROTEIN CBG10230"/>
    <property type="match status" value="1"/>
</dbReference>
<evidence type="ECO:0000256" key="9">
    <source>
        <dbReference type="SAM" id="MobiDB-lite"/>
    </source>
</evidence>
<name>A0A0D2WM39_CAPO3</name>
<comment type="subcellular location">
    <subcellularLocation>
        <location evidence="1">Cytoplasm</location>
        <location evidence="1">Cytoskeleton</location>
    </subcellularLocation>
</comment>
<dbReference type="PhylomeDB" id="A0A0D2WM39"/>
<evidence type="ECO:0000256" key="6">
    <source>
        <dbReference type="ARBA" id="ARBA00022833"/>
    </source>
</evidence>
<dbReference type="STRING" id="595528.A0A0D2WM39"/>
<dbReference type="SUPFAM" id="SSF48065">
    <property type="entry name" value="DBL homology domain (DH-domain)"/>
    <property type="match status" value="1"/>
</dbReference>
<dbReference type="GO" id="GO:0005856">
    <property type="term" value="C:cytoskeleton"/>
    <property type="evidence" value="ECO:0007669"/>
    <property type="project" value="UniProtKB-SubCell"/>
</dbReference>
<dbReference type="GO" id="GO:0005085">
    <property type="term" value="F:guanyl-nucleotide exchange factor activity"/>
    <property type="evidence" value="ECO:0007669"/>
    <property type="project" value="UniProtKB-KW"/>
</dbReference>
<dbReference type="PROSITE" id="PS50178">
    <property type="entry name" value="ZF_FYVE"/>
    <property type="match status" value="1"/>
</dbReference>
<keyword evidence="7" id="KW-0206">Cytoskeleton</keyword>
<feature type="domain" description="DH" evidence="11">
    <location>
        <begin position="245"/>
        <end position="433"/>
    </location>
</feature>
<dbReference type="SMART" id="SM00325">
    <property type="entry name" value="RhoGEF"/>
    <property type="match status" value="1"/>
</dbReference>
<dbReference type="CDD" id="cd00160">
    <property type="entry name" value="RhoGEF"/>
    <property type="match status" value="1"/>
</dbReference>
<evidence type="ECO:0000313" key="13">
    <source>
        <dbReference type="EMBL" id="KJE91123.1"/>
    </source>
</evidence>
<dbReference type="Pfam" id="PF00621">
    <property type="entry name" value="RhoGEF"/>
    <property type="match status" value="1"/>
</dbReference>
<dbReference type="PROSITE" id="PS50003">
    <property type="entry name" value="PH_DOMAIN"/>
    <property type="match status" value="2"/>
</dbReference>
<keyword evidence="2" id="KW-0963">Cytoplasm</keyword>
<dbReference type="InterPro" id="IPR000306">
    <property type="entry name" value="Znf_FYVE"/>
</dbReference>
<feature type="region of interest" description="Disordered" evidence="9">
    <location>
        <begin position="713"/>
        <end position="735"/>
    </location>
</feature>
<dbReference type="Gene3D" id="1.20.900.10">
    <property type="entry name" value="Dbl homology (DH) domain"/>
    <property type="match status" value="1"/>
</dbReference>
<dbReference type="InterPro" id="IPR055251">
    <property type="entry name" value="SOS1_NGEF_PH"/>
</dbReference>
<evidence type="ECO:0000259" key="12">
    <source>
        <dbReference type="PROSITE" id="PS50178"/>
    </source>
</evidence>
<feature type="domain" description="FYVE-type" evidence="12">
    <location>
        <begin position="621"/>
        <end position="680"/>
    </location>
</feature>
<dbReference type="Gene3D" id="2.30.29.30">
    <property type="entry name" value="Pleckstrin-homology domain (PH domain)/Phosphotyrosine-binding domain (PTB)"/>
    <property type="match status" value="2"/>
</dbReference>
<feature type="compositionally biased region" description="Low complexity" evidence="9">
    <location>
        <begin position="172"/>
        <end position="181"/>
    </location>
</feature>
<dbReference type="RefSeq" id="XP_011270193.1">
    <property type="nucleotide sequence ID" value="XM_011271891.1"/>
</dbReference>
<accession>A0A0D2WM39</accession>
<dbReference type="PROSITE" id="PS50010">
    <property type="entry name" value="DH_2"/>
    <property type="match status" value="1"/>
</dbReference>
<keyword evidence="4" id="KW-0479">Metal-binding</keyword>
<dbReference type="GO" id="GO:0005737">
    <property type="term" value="C:cytoplasm"/>
    <property type="evidence" value="ECO:0007669"/>
    <property type="project" value="TreeGrafter"/>
</dbReference>
<dbReference type="Pfam" id="PF22697">
    <property type="entry name" value="SOS1_NGEF_PH"/>
    <property type="match status" value="1"/>
</dbReference>
<feature type="domain" description="PH" evidence="10">
    <location>
        <begin position="759"/>
        <end position="857"/>
    </location>
</feature>
<dbReference type="OrthoDB" id="660555at2759"/>
<dbReference type="Pfam" id="PF00169">
    <property type="entry name" value="PH"/>
    <property type="match status" value="1"/>
</dbReference>
<dbReference type="InterPro" id="IPR001849">
    <property type="entry name" value="PH_domain"/>
</dbReference>
<evidence type="ECO:0000256" key="8">
    <source>
        <dbReference type="PROSITE-ProRule" id="PRU00091"/>
    </source>
</evidence>
<dbReference type="PANTHER" id="PTHR12673">
    <property type="entry name" value="FACIOGENITAL DYSPLASIA PROTEIN"/>
    <property type="match status" value="1"/>
</dbReference>
<evidence type="ECO:0000256" key="2">
    <source>
        <dbReference type="ARBA" id="ARBA00022490"/>
    </source>
</evidence>
<dbReference type="FunFam" id="2.30.29.30:FF:000286">
    <property type="entry name" value="PH-protein kinase domain containing protein"/>
    <property type="match status" value="1"/>
</dbReference>
<evidence type="ECO:0000256" key="3">
    <source>
        <dbReference type="ARBA" id="ARBA00022658"/>
    </source>
</evidence>
<evidence type="ECO:0000256" key="5">
    <source>
        <dbReference type="ARBA" id="ARBA00022771"/>
    </source>
</evidence>
<dbReference type="Pfam" id="PF01363">
    <property type="entry name" value="FYVE"/>
    <property type="match status" value="1"/>
</dbReference>
<feature type="compositionally biased region" description="Polar residues" evidence="9">
    <location>
        <begin position="569"/>
        <end position="586"/>
    </location>
</feature>
<dbReference type="SMART" id="SM00233">
    <property type="entry name" value="PH"/>
    <property type="match status" value="2"/>
</dbReference>
<gene>
    <name evidence="13" type="ORF">CAOG_008593</name>
</gene>
<feature type="region of interest" description="Disordered" evidence="9">
    <location>
        <begin position="172"/>
        <end position="236"/>
    </location>
</feature>
<dbReference type="Gene3D" id="3.30.40.10">
    <property type="entry name" value="Zinc/RING finger domain, C3HC4 (zinc finger)"/>
    <property type="match status" value="1"/>
</dbReference>
<dbReference type="EMBL" id="KE346362">
    <property type="protein sequence ID" value="KJE91123.1"/>
    <property type="molecule type" value="Genomic_DNA"/>
</dbReference>
<keyword evidence="6" id="KW-0862">Zinc</keyword>
<proteinExistence type="predicted"/>
<evidence type="ECO:0000313" key="14">
    <source>
        <dbReference type="Proteomes" id="UP000008743"/>
    </source>
</evidence>
<evidence type="ECO:0000256" key="4">
    <source>
        <dbReference type="ARBA" id="ARBA00022723"/>
    </source>
</evidence>
<organism evidence="13 14">
    <name type="scientific">Capsaspora owczarzaki (strain ATCC 30864)</name>
    <dbReference type="NCBI Taxonomy" id="595528"/>
    <lineage>
        <taxon>Eukaryota</taxon>
        <taxon>Filasterea</taxon>
        <taxon>Capsaspora</taxon>
    </lineage>
</organism>
<dbReference type="InterPro" id="IPR051092">
    <property type="entry name" value="FYVE_RhoGEF_PH"/>
</dbReference>
<feature type="region of interest" description="Disordered" evidence="9">
    <location>
        <begin position="39"/>
        <end position="62"/>
    </location>
</feature>
<dbReference type="AlphaFoldDB" id="A0A0D2WM39"/>
<dbReference type="GO" id="GO:0008270">
    <property type="term" value="F:zinc ion binding"/>
    <property type="evidence" value="ECO:0007669"/>
    <property type="project" value="UniProtKB-KW"/>
</dbReference>
<dbReference type="InterPro" id="IPR017455">
    <property type="entry name" value="Znf_FYVE-rel"/>
</dbReference>
<keyword evidence="3" id="KW-0344">Guanine-nucleotide releasing factor</keyword>